<evidence type="ECO:0000313" key="3">
    <source>
        <dbReference type="Proteomes" id="UP000620670"/>
    </source>
</evidence>
<evidence type="ECO:0000256" key="1">
    <source>
        <dbReference type="SAM" id="MobiDB-lite"/>
    </source>
</evidence>
<name>A0ABS0Y005_9HYPH</name>
<organism evidence="2 3">
    <name type="scientific">Microvirga splendida</name>
    <dbReference type="NCBI Taxonomy" id="2795727"/>
    <lineage>
        <taxon>Bacteria</taxon>
        <taxon>Pseudomonadati</taxon>
        <taxon>Pseudomonadota</taxon>
        <taxon>Alphaproteobacteria</taxon>
        <taxon>Hyphomicrobiales</taxon>
        <taxon>Methylobacteriaceae</taxon>
        <taxon>Microvirga</taxon>
    </lineage>
</organism>
<feature type="compositionally biased region" description="Basic and acidic residues" evidence="1">
    <location>
        <begin position="1"/>
        <end position="10"/>
    </location>
</feature>
<comment type="caution">
    <text evidence="2">The sequence shown here is derived from an EMBL/GenBank/DDBJ whole genome shotgun (WGS) entry which is preliminary data.</text>
</comment>
<dbReference type="Proteomes" id="UP000620670">
    <property type="component" value="Unassembled WGS sequence"/>
</dbReference>
<sequence length="74" mass="8263">MPTNPRRDENPQGLATFDPMTHPGYRAVARRITDKYLRENGMEPWTWPEDVKAPGTRNPPGPGGVPQPPEAREG</sequence>
<dbReference type="EMBL" id="JAELXT010000007">
    <property type="protein sequence ID" value="MBJ6125639.1"/>
    <property type="molecule type" value="Genomic_DNA"/>
</dbReference>
<reference evidence="3" key="1">
    <citation type="submission" date="2020-12" db="EMBL/GenBank/DDBJ databases">
        <title>Hymenobacter sp.</title>
        <authorList>
            <person name="Kim M.K."/>
        </authorList>
    </citation>
    <scope>NUCLEOTIDE SEQUENCE [LARGE SCALE GENOMIC DNA]</scope>
    <source>
        <strain evidence="3">BT325</strain>
    </source>
</reference>
<proteinExistence type="predicted"/>
<keyword evidence="3" id="KW-1185">Reference proteome</keyword>
<feature type="region of interest" description="Disordered" evidence="1">
    <location>
        <begin position="42"/>
        <end position="74"/>
    </location>
</feature>
<gene>
    <name evidence="2" type="ORF">JAO75_09465</name>
</gene>
<feature type="region of interest" description="Disordered" evidence="1">
    <location>
        <begin position="1"/>
        <end position="22"/>
    </location>
</feature>
<protein>
    <submittedName>
        <fullName evidence="2">Uncharacterized protein</fullName>
    </submittedName>
</protein>
<feature type="compositionally biased region" description="Pro residues" evidence="1">
    <location>
        <begin position="57"/>
        <end position="74"/>
    </location>
</feature>
<dbReference type="RefSeq" id="WP_199048621.1">
    <property type="nucleotide sequence ID" value="NZ_JAELXT010000007.1"/>
</dbReference>
<evidence type="ECO:0000313" key="2">
    <source>
        <dbReference type="EMBL" id="MBJ6125639.1"/>
    </source>
</evidence>
<accession>A0ABS0Y005</accession>